<organism evidence="2 3">
    <name type="scientific">Cylindrobasidium torrendii FP15055 ss-10</name>
    <dbReference type="NCBI Taxonomy" id="1314674"/>
    <lineage>
        <taxon>Eukaryota</taxon>
        <taxon>Fungi</taxon>
        <taxon>Dikarya</taxon>
        <taxon>Basidiomycota</taxon>
        <taxon>Agaricomycotina</taxon>
        <taxon>Agaricomycetes</taxon>
        <taxon>Agaricomycetidae</taxon>
        <taxon>Agaricales</taxon>
        <taxon>Marasmiineae</taxon>
        <taxon>Physalacriaceae</taxon>
        <taxon>Cylindrobasidium</taxon>
    </lineage>
</organism>
<accession>A0A0D7BLL4</accession>
<proteinExistence type="predicted"/>
<name>A0A0D7BLL4_9AGAR</name>
<feature type="compositionally biased region" description="Basic and acidic residues" evidence="1">
    <location>
        <begin position="237"/>
        <end position="252"/>
    </location>
</feature>
<evidence type="ECO:0000313" key="3">
    <source>
        <dbReference type="Proteomes" id="UP000054007"/>
    </source>
</evidence>
<dbReference type="Proteomes" id="UP000054007">
    <property type="component" value="Unassembled WGS sequence"/>
</dbReference>
<protein>
    <submittedName>
        <fullName evidence="2">Uncharacterized protein</fullName>
    </submittedName>
</protein>
<keyword evidence="3" id="KW-1185">Reference proteome</keyword>
<dbReference type="EMBL" id="KN880467">
    <property type="protein sequence ID" value="KIY70496.1"/>
    <property type="molecule type" value="Genomic_DNA"/>
</dbReference>
<gene>
    <name evidence="2" type="ORF">CYLTODRAFT_488038</name>
</gene>
<feature type="compositionally biased region" description="Basic residues" evidence="1">
    <location>
        <begin position="283"/>
        <end position="294"/>
    </location>
</feature>
<evidence type="ECO:0000256" key="1">
    <source>
        <dbReference type="SAM" id="MobiDB-lite"/>
    </source>
</evidence>
<reference evidence="2 3" key="1">
    <citation type="journal article" date="2015" name="Fungal Genet. Biol.">
        <title>Evolution of novel wood decay mechanisms in Agaricales revealed by the genome sequences of Fistulina hepatica and Cylindrobasidium torrendii.</title>
        <authorList>
            <person name="Floudas D."/>
            <person name="Held B.W."/>
            <person name="Riley R."/>
            <person name="Nagy L.G."/>
            <person name="Koehler G."/>
            <person name="Ransdell A.S."/>
            <person name="Younus H."/>
            <person name="Chow J."/>
            <person name="Chiniquy J."/>
            <person name="Lipzen A."/>
            <person name="Tritt A."/>
            <person name="Sun H."/>
            <person name="Haridas S."/>
            <person name="LaButti K."/>
            <person name="Ohm R.A."/>
            <person name="Kues U."/>
            <person name="Blanchette R.A."/>
            <person name="Grigoriev I.V."/>
            <person name="Minto R.E."/>
            <person name="Hibbett D.S."/>
        </authorList>
    </citation>
    <scope>NUCLEOTIDE SEQUENCE [LARGE SCALE GENOMIC DNA]</scope>
    <source>
        <strain evidence="2 3">FP15055 ss-10</strain>
    </source>
</reference>
<feature type="region of interest" description="Disordered" evidence="1">
    <location>
        <begin position="218"/>
        <end position="294"/>
    </location>
</feature>
<sequence>MQTLHRSQDISTCPIFYSDTVLHTLLPREYSTLYRVEYMLGLGSKNLRENIYCTDNAIEVQPRMLSCLGHGAAWFIPQEHICEKILQVARHNMSCPANERFLFCEVPDSNSNSCVYTLDLSKIRKTLYTRHPVTGHVTAHIAPYPNMPSFSLSASPWIAAIAAQNAFLRDLSHPISRINDTLYDTYPPDHFGVGVSPSTVLEVPLPAYGPSIELSPPPVCEILPSKPKDSKRLRRCPPSDESSRSSDDEPRPPKRICRTKKTREPRLDPRSAAKAICPTSHAPRTRAERRRAGH</sequence>
<evidence type="ECO:0000313" key="2">
    <source>
        <dbReference type="EMBL" id="KIY70496.1"/>
    </source>
</evidence>
<dbReference type="AlphaFoldDB" id="A0A0D7BLL4"/>
<feature type="compositionally biased region" description="Basic and acidic residues" evidence="1">
    <location>
        <begin position="262"/>
        <end position="271"/>
    </location>
</feature>